<protein>
    <recommendedName>
        <fullName evidence="8">Carboxylic ester hydrolase</fullName>
        <ecNumber evidence="8">3.1.1.-</ecNumber>
    </recommendedName>
</protein>
<evidence type="ECO:0000256" key="1">
    <source>
        <dbReference type="ARBA" id="ARBA00006249"/>
    </source>
</evidence>
<evidence type="ECO:0000256" key="3">
    <source>
        <dbReference type="ARBA" id="ARBA00022723"/>
    </source>
</evidence>
<evidence type="ECO:0000256" key="8">
    <source>
        <dbReference type="RuleBase" id="RU361238"/>
    </source>
</evidence>
<keyword evidence="6" id="KW-0106">Calcium</keyword>
<evidence type="ECO:0000256" key="7">
    <source>
        <dbReference type="ARBA" id="ARBA00023157"/>
    </source>
</evidence>
<dbReference type="SUPFAM" id="SSF53474">
    <property type="entry name" value="alpha/beta-Hydrolases"/>
    <property type="match status" value="1"/>
</dbReference>
<comment type="caution">
    <text evidence="10">The sequence shown here is derived from an EMBL/GenBank/DDBJ whole genome shotgun (WGS) entry which is preliminary data.</text>
</comment>
<evidence type="ECO:0000256" key="6">
    <source>
        <dbReference type="ARBA" id="ARBA00022837"/>
    </source>
</evidence>
<keyword evidence="9" id="KW-0472">Membrane</keyword>
<dbReference type="EMBL" id="JBFTWV010000061">
    <property type="protein sequence ID" value="KAL2793190.1"/>
    <property type="molecule type" value="Genomic_DNA"/>
</dbReference>
<keyword evidence="11" id="KW-1185">Reference proteome</keyword>
<dbReference type="Proteomes" id="UP001610563">
    <property type="component" value="Unassembled WGS sequence"/>
</dbReference>
<evidence type="ECO:0000313" key="11">
    <source>
        <dbReference type="Proteomes" id="UP001610563"/>
    </source>
</evidence>
<keyword evidence="9" id="KW-0812">Transmembrane</keyword>
<dbReference type="Gene3D" id="3.40.50.1820">
    <property type="entry name" value="alpha/beta hydrolase"/>
    <property type="match status" value="1"/>
</dbReference>
<dbReference type="PANTHER" id="PTHR33938">
    <property type="entry name" value="FERULOYL ESTERASE B-RELATED"/>
    <property type="match status" value="1"/>
</dbReference>
<name>A0ABR4G2E1_9EURO</name>
<evidence type="ECO:0000256" key="2">
    <source>
        <dbReference type="ARBA" id="ARBA00022487"/>
    </source>
</evidence>
<proteinExistence type="inferred from homology"/>
<organism evidence="10 11">
    <name type="scientific">Aspergillus keveii</name>
    <dbReference type="NCBI Taxonomy" id="714993"/>
    <lineage>
        <taxon>Eukaryota</taxon>
        <taxon>Fungi</taxon>
        <taxon>Dikarya</taxon>
        <taxon>Ascomycota</taxon>
        <taxon>Pezizomycotina</taxon>
        <taxon>Eurotiomycetes</taxon>
        <taxon>Eurotiomycetidae</taxon>
        <taxon>Eurotiales</taxon>
        <taxon>Aspergillaceae</taxon>
        <taxon>Aspergillus</taxon>
        <taxon>Aspergillus subgen. Nidulantes</taxon>
    </lineage>
</organism>
<evidence type="ECO:0000256" key="4">
    <source>
        <dbReference type="ARBA" id="ARBA00022729"/>
    </source>
</evidence>
<keyword evidence="2" id="KW-0719">Serine esterase</keyword>
<dbReference type="InterPro" id="IPR011118">
    <property type="entry name" value="Tannase/feruloyl_esterase"/>
</dbReference>
<sequence>MMNTTLSNGHIAPCAPSTFNLAIFGVDIYSIDTQLISGYDFRAGVTGGVYPDLPVSDPVSLSFCNVSVSYTHPGQGDNITVTAWLPVNDWNGRMLGVGGGGWVAGGPNSQSYALAAGVASGYASTTTDAGLNLGADASASGWALVSPGNVHLYNLQNLASVSLHDQALIGKSLIADFYARPPDKSYWNGCSQGGRQGMMLAQRYPTLYDGIVAGAPAITWTAFVMGIFWPQLFMNLAGMYPYPCELDAITAAAVSACDGLDGVLDKVISNEYACNFDPFSVVGTEFNCSTTNTIKQISHGAAAVANATWSGPHTTDNQLLWYGPRIGSDLTGGPTRFAAAATTCDANGCVGAPLIFGVEWITLFIEKNPDFNLSAITPEQYEDIFHAGRQEFSSMVDTDDPDLSRFRDNGGKFLSFHGTGDGVIPVQGSQRYYHRVAQGDPTADNYFRLFLAPGVSHCIGGPGGTPQTALDSLVGWVENGTAPRTLPVRFTSDTGTKYSRFLCPYPLRARYKPGKNPTLAASYHCA</sequence>
<feature type="transmembrane region" description="Helical" evidence="9">
    <location>
        <begin position="207"/>
        <end position="229"/>
    </location>
</feature>
<reference evidence="10 11" key="1">
    <citation type="submission" date="2024-07" db="EMBL/GenBank/DDBJ databases">
        <title>Section-level genome sequencing and comparative genomics of Aspergillus sections Usti and Cavernicolus.</title>
        <authorList>
            <consortium name="Lawrence Berkeley National Laboratory"/>
            <person name="Nybo J.L."/>
            <person name="Vesth T.C."/>
            <person name="Theobald S."/>
            <person name="Frisvad J.C."/>
            <person name="Larsen T.O."/>
            <person name="Kjaerboelling I."/>
            <person name="Rothschild-Mancinelli K."/>
            <person name="Lyhne E.K."/>
            <person name="Kogle M.E."/>
            <person name="Barry K."/>
            <person name="Clum A."/>
            <person name="Na H."/>
            <person name="Ledsgaard L."/>
            <person name="Lin J."/>
            <person name="Lipzen A."/>
            <person name="Kuo A."/>
            <person name="Riley R."/>
            <person name="Mondo S."/>
            <person name="Labutti K."/>
            <person name="Haridas S."/>
            <person name="Pangalinan J."/>
            <person name="Salamov A.A."/>
            <person name="Simmons B.A."/>
            <person name="Magnuson J.K."/>
            <person name="Chen J."/>
            <person name="Drula E."/>
            <person name="Henrissat B."/>
            <person name="Wiebenga A."/>
            <person name="Lubbers R.J."/>
            <person name="Gomes A.C."/>
            <person name="Makela M.R."/>
            <person name="Stajich J."/>
            <person name="Grigoriev I.V."/>
            <person name="Mortensen U.H."/>
            <person name="De Vries R.P."/>
            <person name="Baker S.E."/>
            <person name="Andersen M.R."/>
        </authorList>
    </citation>
    <scope>NUCLEOTIDE SEQUENCE [LARGE SCALE GENOMIC DNA]</scope>
    <source>
        <strain evidence="10 11">CBS 209.92</strain>
    </source>
</reference>
<evidence type="ECO:0000256" key="5">
    <source>
        <dbReference type="ARBA" id="ARBA00022801"/>
    </source>
</evidence>
<keyword evidence="7" id="KW-1015">Disulfide bond</keyword>
<comment type="similarity">
    <text evidence="1 8">Belongs to the tannase family.</text>
</comment>
<keyword evidence="3" id="KW-0479">Metal-binding</keyword>
<dbReference type="Pfam" id="PF07519">
    <property type="entry name" value="Tannase"/>
    <property type="match status" value="1"/>
</dbReference>
<keyword evidence="4" id="KW-0732">Signal</keyword>
<keyword evidence="9" id="KW-1133">Transmembrane helix</keyword>
<evidence type="ECO:0000256" key="9">
    <source>
        <dbReference type="SAM" id="Phobius"/>
    </source>
</evidence>
<accession>A0ABR4G2E1</accession>
<dbReference type="InterPro" id="IPR029058">
    <property type="entry name" value="AB_hydrolase_fold"/>
</dbReference>
<gene>
    <name evidence="10" type="ORF">BJX66DRAFT_351960</name>
</gene>
<keyword evidence="5 8" id="KW-0378">Hydrolase</keyword>
<dbReference type="PANTHER" id="PTHR33938:SF13">
    <property type="entry name" value="CARBOXYLIC ESTER HYDROLASE"/>
    <property type="match status" value="1"/>
</dbReference>
<evidence type="ECO:0000313" key="10">
    <source>
        <dbReference type="EMBL" id="KAL2793190.1"/>
    </source>
</evidence>
<dbReference type="EC" id="3.1.1.-" evidence="8"/>